<feature type="compositionally biased region" description="Gly residues" evidence="1">
    <location>
        <begin position="430"/>
        <end position="458"/>
    </location>
</feature>
<dbReference type="Proteomes" id="UP000184267">
    <property type="component" value="Unassembled WGS sequence"/>
</dbReference>
<sequence>MSIIEVKAAHSKFLELWDGQILYGQLENHKIFPETLRQLCEQVIRALATRKDKDVLIGTMTTAFDMAVLYFQLVPPEPSTSSDGITKTDSPEDKSSLDDSEPHSDDRKAAADTQSAGVLAQTETLPGNYRKGVNTLRAELRDVRETYDKLKIRLLYYGVPWMDDRNGIYFPTPAFWRMLRLNAYAHGVALQPAWMFPPDITSNPDRFMLKRGLKALNERIRRDLFAIAIQIAEFENGTKEEREHEEKEDRRQEKEDPSWEPEPGEDVPKLPDIEKDVSDSEHSDSEEDNPGIDIIKQMNERYACELSGLDPDDREAGPITIDAIENYETFPSTTTGIPGHGTPPPSASVSQIGSEGARTPSATGSPRGQGANTPNAVGSPMDIDTILLSPMSELSMSDNPPSPTPLGRRKHGAIPGNTLRDSGRNDPSGSGRGEPAGPGRGAPAGPVPGTGRGRGSPAGPGRDASTGRGLGAGRGRGG</sequence>
<feature type="region of interest" description="Disordered" evidence="1">
    <location>
        <begin position="77"/>
        <end position="117"/>
    </location>
</feature>
<name>A0A1M2VQW2_TRAPU</name>
<reference evidence="2 3" key="1">
    <citation type="submission" date="2016-10" db="EMBL/GenBank/DDBJ databases">
        <title>Genome sequence of the basidiomycete white-rot fungus Trametes pubescens.</title>
        <authorList>
            <person name="Makela M.R."/>
            <person name="Granchi Z."/>
            <person name="Peng M."/>
            <person name="De Vries R.P."/>
            <person name="Grigoriev I."/>
            <person name="Riley R."/>
            <person name="Hilden K."/>
        </authorList>
    </citation>
    <scope>NUCLEOTIDE SEQUENCE [LARGE SCALE GENOMIC DNA]</scope>
    <source>
        <strain evidence="2 3">FBCC735</strain>
    </source>
</reference>
<feature type="compositionally biased region" description="Basic and acidic residues" evidence="1">
    <location>
        <begin position="266"/>
        <end position="283"/>
    </location>
</feature>
<proteinExistence type="predicted"/>
<keyword evidence="3" id="KW-1185">Reference proteome</keyword>
<evidence type="ECO:0000256" key="1">
    <source>
        <dbReference type="SAM" id="MobiDB-lite"/>
    </source>
</evidence>
<feature type="region of interest" description="Disordered" evidence="1">
    <location>
        <begin position="238"/>
        <end position="291"/>
    </location>
</feature>
<feature type="compositionally biased region" description="Gly residues" evidence="1">
    <location>
        <begin position="468"/>
        <end position="478"/>
    </location>
</feature>
<feature type="compositionally biased region" description="Basic and acidic residues" evidence="1">
    <location>
        <begin position="89"/>
        <end position="110"/>
    </location>
</feature>
<dbReference type="AlphaFoldDB" id="A0A1M2VQW2"/>
<gene>
    <name evidence="2" type="ORF">TRAPUB_13554</name>
</gene>
<accession>A0A1M2VQW2</accession>
<feature type="compositionally biased region" description="Basic and acidic residues" evidence="1">
    <location>
        <begin position="238"/>
        <end position="257"/>
    </location>
</feature>
<organism evidence="2 3">
    <name type="scientific">Trametes pubescens</name>
    <name type="common">White-rot fungus</name>
    <dbReference type="NCBI Taxonomy" id="154538"/>
    <lineage>
        <taxon>Eukaryota</taxon>
        <taxon>Fungi</taxon>
        <taxon>Dikarya</taxon>
        <taxon>Basidiomycota</taxon>
        <taxon>Agaricomycotina</taxon>
        <taxon>Agaricomycetes</taxon>
        <taxon>Polyporales</taxon>
        <taxon>Polyporaceae</taxon>
        <taxon>Trametes</taxon>
    </lineage>
</organism>
<dbReference type="EMBL" id="MNAD01000858">
    <property type="protein sequence ID" value="OJT09956.1"/>
    <property type="molecule type" value="Genomic_DNA"/>
</dbReference>
<feature type="compositionally biased region" description="Polar residues" evidence="1">
    <location>
        <begin position="360"/>
        <end position="376"/>
    </location>
</feature>
<evidence type="ECO:0000313" key="2">
    <source>
        <dbReference type="EMBL" id="OJT09956.1"/>
    </source>
</evidence>
<feature type="compositionally biased region" description="Polar residues" evidence="1">
    <location>
        <begin position="79"/>
        <end position="88"/>
    </location>
</feature>
<comment type="caution">
    <text evidence="2">The sequence shown here is derived from an EMBL/GenBank/DDBJ whole genome shotgun (WGS) entry which is preliminary data.</text>
</comment>
<feature type="region of interest" description="Disordered" evidence="1">
    <location>
        <begin position="307"/>
        <end position="478"/>
    </location>
</feature>
<evidence type="ECO:0000313" key="3">
    <source>
        <dbReference type="Proteomes" id="UP000184267"/>
    </source>
</evidence>
<protein>
    <submittedName>
        <fullName evidence="2">Uncharacterized protein</fullName>
    </submittedName>
</protein>